<keyword evidence="2" id="KW-1185">Reference proteome</keyword>
<dbReference type="Proteomes" id="UP001209878">
    <property type="component" value="Unassembled WGS sequence"/>
</dbReference>
<evidence type="ECO:0000313" key="2">
    <source>
        <dbReference type="Proteomes" id="UP001209878"/>
    </source>
</evidence>
<evidence type="ECO:0000313" key="1">
    <source>
        <dbReference type="EMBL" id="KAK2185146.1"/>
    </source>
</evidence>
<name>A0AAD9NZ56_RIDPI</name>
<accession>A0AAD9NZ56</accession>
<proteinExistence type="predicted"/>
<protein>
    <submittedName>
        <fullName evidence="1">Uncharacterized protein</fullName>
    </submittedName>
</protein>
<gene>
    <name evidence="1" type="ORF">NP493_245g01040</name>
</gene>
<sequence>MFKKVFILKYLLKVFDIFKYFKINVQIHCQYQHFCFMITCNACQTDYLQCKSPFTKQC</sequence>
<comment type="caution">
    <text evidence="1">The sequence shown here is derived from an EMBL/GenBank/DDBJ whole genome shotgun (WGS) entry which is preliminary data.</text>
</comment>
<reference evidence="1" key="1">
    <citation type="journal article" date="2023" name="Mol. Biol. Evol.">
        <title>Third-Generation Sequencing Reveals the Adaptive Role of the Epigenome in Three Deep-Sea Polychaetes.</title>
        <authorList>
            <person name="Perez M."/>
            <person name="Aroh O."/>
            <person name="Sun Y."/>
            <person name="Lan Y."/>
            <person name="Juniper S.K."/>
            <person name="Young C.R."/>
            <person name="Angers B."/>
            <person name="Qian P.Y."/>
        </authorList>
    </citation>
    <scope>NUCLEOTIDE SEQUENCE</scope>
    <source>
        <strain evidence="1">R07B-5</strain>
    </source>
</reference>
<dbReference type="AlphaFoldDB" id="A0AAD9NZ56"/>
<organism evidence="1 2">
    <name type="scientific">Ridgeia piscesae</name>
    <name type="common">Tubeworm</name>
    <dbReference type="NCBI Taxonomy" id="27915"/>
    <lineage>
        <taxon>Eukaryota</taxon>
        <taxon>Metazoa</taxon>
        <taxon>Spiralia</taxon>
        <taxon>Lophotrochozoa</taxon>
        <taxon>Annelida</taxon>
        <taxon>Polychaeta</taxon>
        <taxon>Sedentaria</taxon>
        <taxon>Canalipalpata</taxon>
        <taxon>Sabellida</taxon>
        <taxon>Siboglinidae</taxon>
        <taxon>Ridgeia</taxon>
    </lineage>
</organism>
<dbReference type="EMBL" id="JAODUO010000244">
    <property type="protein sequence ID" value="KAK2185146.1"/>
    <property type="molecule type" value="Genomic_DNA"/>
</dbReference>